<dbReference type="Proteomes" id="UP000749559">
    <property type="component" value="Unassembled WGS sequence"/>
</dbReference>
<comment type="caution">
    <text evidence="4">The sequence shown here is derived from an EMBL/GenBank/DDBJ whole genome shotgun (WGS) entry which is preliminary data.</text>
</comment>
<evidence type="ECO:0000313" key="5">
    <source>
        <dbReference type="Proteomes" id="UP000749559"/>
    </source>
</evidence>
<evidence type="ECO:0000256" key="2">
    <source>
        <dbReference type="SAM" id="Phobius"/>
    </source>
</evidence>
<dbReference type="Gene3D" id="3.40.50.300">
    <property type="entry name" value="P-loop containing nucleotide triphosphate hydrolases"/>
    <property type="match status" value="1"/>
</dbReference>
<dbReference type="SUPFAM" id="SSF52540">
    <property type="entry name" value="P-loop containing nucleoside triphosphate hydrolases"/>
    <property type="match status" value="1"/>
</dbReference>
<keyword evidence="5" id="KW-1185">Reference proteome</keyword>
<evidence type="ECO:0000256" key="1">
    <source>
        <dbReference type="ARBA" id="ARBA00010236"/>
    </source>
</evidence>
<dbReference type="EMBL" id="CAIIXF020000010">
    <property type="protein sequence ID" value="CAH1797676.1"/>
    <property type="molecule type" value="Genomic_DNA"/>
</dbReference>
<dbReference type="InterPro" id="IPR000863">
    <property type="entry name" value="Sulfotransferase_dom"/>
</dbReference>
<organism evidence="4 5">
    <name type="scientific">Owenia fusiformis</name>
    <name type="common">Polychaete worm</name>
    <dbReference type="NCBI Taxonomy" id="6347"/>
    <lineage>
        <taxon>Eukaryota</taxon>
        <taxon>Metazoa</taxon>
        <taxon>Spiralia</taxon>
        <taxon>Lophotrochozoa</taxon>
        <taxon>Annelida</taxon>
        <taxon>Polychaeta</taxon>
        <taxon>Sedentaria</taxon>
        <taxon>Canalipalpata</taxon>
        <taxon>Sabellida</taxon>
        <taxon>Oweniida</taxon>
        <taxon>Oweniidae</taxon>
        <taxon>Owenia</taxon>
    </lineage>
</organism>
<keyword evidence="2" id="KW-1133">Transmembrane helix</keyword>
<protein>
    <recommendedName>
        <fullName evidence="3">Sulfotransferase domain-containing protein</fullName>
    </recommendedName>
</protein>
<accession>A0A8S4PWM0</accession>
<dbReference type="PANTHER" id="PTHR45964">
    <property type="entry name" value="WSCD FAMILY MEMBER CG9164"/>
    <property type="match status" value="1"/>
</dbReference>
<keyword evidence="2" id="KW-0472">Membrane</keyword>
<feature type="domain" description="Sulfotransferase" evidence="3">
    <location>
        <begin position="90"/>
        <end position="260"/>
    </location>
</feature>
<comment type="similarity">
    <text evidence="1">Belongs to the WSCD family.</text>
</comment>
<dbReference type="AlphaFoldDB" id="A0A8S4PWM0"/>
<dbReference type="PANTHER" id="PTHR45964:SF5">
    <property type="entry name" value="WSCD FAMILY MEMBER CG9164"/>
    <property type="match status" value="1"/>
</dbReference>
<dbReference type="InterPro" id="IPR027417">
    <property type="entry name" value="P-loop_NTPase"/>
</dbReference>
<evidence type="ECO:0000313" key="4">
    <source>
        <dbReference type="EMBL" id="CAH1797676.1"/>
    </source>
</evidence>
<reference evidence="4" key="1">
    <citation type="submission" date="2022-03" db="EMBL/GenBank/DDBJ databases">
        <authorList>
            <person name="Martin C."/>
        </authorList>
    </citation>
    <scope>NUCLEOTIDE SEQUENCE</scope>
</reference>
<dbReference type="GO" id="GO:0008146">
    <property type="term" value="F:sulfotransferase activity"/>
    <property type="evidence" value="ECO:0007669"/>
    <property type="project" value="InterPro"/>
</dbReference>
<feature type="transmembrane region" description="Helical" evidence="2">
    <location>
        <begin position="7"/>
        <end position="28"/>
    </location>
</feature>
<sequence length="323" mass="37367">MRNIIRGFIAALPTIALFVMVVSLAGLLNKPYIVKARHELNEQSSHNFEDINEEDYEEIYNEDEDDDIGEISEPPRNCLPLHFSPVALPHIALVSVPGSGNTWARHLIQQATGIYTGSMYKETNIDKTIFPNRPFNNSVIVMKRHTRWSVGTPIVKSILLVRNPMDAFVAAYNRIKSNKTGHAPKSLFHSEDWRTFVTDRGSKWLLHGVNWLAFPYGPVHVVKFENLQSNLKEELRKICIFLDHPASEETLNCAVRNAEGAYKRNRTETDRSIFPERLLKKLESDILFFDYITEGYEKLNREKYHIDNPKRVDYKEIHMKRNS</sequence>
<dbReference type="InterPro" id="IPR051589">
    <property type="entry name" value="Sialate-O-sulfotransferase"/>
</dbReference>
<gene>
    <name evidence="4" type="ORF">OFUS_LOCUS21913</name>
</gene>
<dbReference type="Pfam" id="PF00685">
    <property type="entry name" value="Sulfotransfer_1"/>
    <property type="match status" value="1"/>
</dbReference>
<proteinExistence type="inferred from homology"/>
<dbReference type="OrthoDB" id="5985073at2759"/>
<name>A0A8S4PWM0_OWEFU</name>
<evidence type="ECO:0000259" key="3">
    <source>
        <dbReference type="Pfam" id="PF00685"/>
    </source>
</evidence>
<keyword evidence="2" id="KW-0812">Transmembrane</keyword>